<keyword evidence="5 12" id="KW-0812">Transmembrane</keyword>
<dbReference type="Pfam" id="PF01544">
    <property type="entry name" value="CorA"/>
    <property type="match status" value="1"/>
</dbReference>
<feature type="transmembrane region" description="Helical" evidence="12">
    <location>
        <begin position="300"/>
        <end position="320"/>
    </location>
</feature>
<dbReference type="OrthoDB" id="9803416at2"/>
<evidence type="ECO:0000256" key="3">
    <source>
        <dbReference type="ARBA" id="ARBA00022448"/>
    </source>
</evidence>
<dbReference type="GO" id="GO:0005886">
    <property type="term" value="C:plasma membrane"/>
    <property type="evidence" value="ECO:0007669"/>
    <property type="project" value="UniProtKB-SubCell"/>
</dbReference>
<dbReference type="AlphaFoldDB" id="A0A0M9CFP3"/>
<dbReference type="Gene3D" id="1.20.58.340">
    <property type="entry name" value="Magnesium transport protein CorA, transmembrane region"/>
    <property type="match status" value="2"/>
</dbReference>
<feature type="transmembrane region" description="Helical" evidence="12">
    <location>
        <begin position="269"/>
        <end position="288"/>
    </location>
</feature>
<dbReference type="GO" id="GO:0050897">
    <property type="term" value="F:cobalt ion binding"/>
    <property type="evidence" value="ECO:0007669"/>
    <property type="project" value="TreeGrafter"/>
</dbReference>
<comment type="caution">
    <text evidence="13">The sequence shown here is derived from an EMBL/GenBank/DDBJ whole genome shotgun (WGS) entry which is preliminary data.</text>
</comment>
<keyword evidence="4" id="KW-1003">Cell membrane</keyword>
<dbReference type="PANTHER" id="PTHR46494:SF1">
    <property type="entry name" value="CORA FAMILY METAL ION TRANSPORTER (EUROFUNG)"/>
    <property type="match status" value="1"/>
</dbReference>
<dbReference type="CDD" id="cd12828">
    <property type="entry name" value="TmCorA-like_1"/>
    <property type="match status" value="1"/>
</dbReference>
<evidence type="ECO:0000256" key="1">
    <source>
        <dbReference type="ARBA" id="ARBA00004651"/>
    </source>
</evidence>
<comment type="similarity">
    <text evidence="2">Belongs to the CorA metal ion transporter (MIT) (TC 1.A.35) family.</text>
</comment>
<reference evidence="14 16" key="2">
    <citation type="submission" date="2016-10" db="EMBL/GenBank/DDBJ databases">
        <authorList>
            <person name="Varghese N."/>
            <person name="Submissions S."/>
        </authorList>
    </citation>
    <scope>NUCLEOTIDE SEQUENCE [LARGE SCALE GENOMIC DNA]</scope>
    <source>
        <strain evidence="14 16">DSW-5</strain>
    </source>
</reference>
<evidence type="ECO:0000256" key="6">
    <source>
        <dbReference type="ARBA" id="ARBA00022842"/>
    </source>
</evidence>
<evidence type="ECO:0000256" key="4">
    <source>
        <dbReference type="ARBA" id="ARBA00022475"/>
    </source>
</evidence>
<dbReference type="InterPro" id="IPR045863">
    <property type="entry name" value="CorA_TM1_TM2"/>
</dbReference>
<protein>
    <submittedName>
        <fullName evidence="14">Magnesium transporter</fullName>
    </submittedName>
    <submittedName>
        <fullName evidence="13">Mg and Co transport protein CorA</fullName>
    </submittedName>
</protein>
<comment type="catalytic activity">
    <reaction evidence="10">
        <text>Mg(2+)(in) = Mg(2+)(out)</text>
        <dbReference type="Rhea" id="RHEA:29827"/>
        <dbReference type="ChEBI" id="CHEBI:18420"/>
    </reaction>
</comment>
<dbReference type="GO" id="GO:0015095">
    <property type="term" value="F:magnesium ion transmembrane transporter activity"/>
    <property type="evidence" value="ECO:0007669"/>
    <property type="project" value="TreeGrafter"/>
</dbReference>
<evidence type="ECO:0000256" key="10">
    <source>
        <dbReference type="ARBA" id="ARBA00034269"/>
    </source>
</evidence>
<evidence type="ECO:0000256" key="2">
    <source>
        <dbReference type="ARBA" id="ARBA00009765"/>
    </source>
</evidence>
<dbReference type="EMBL" id="FNUE01000001">
    <property type="protein sequence ID" value="SEE21120.1"/>
    <property type="molecule type" value="Genomic_DNA"/>
</dbReference>
<dbReference type="FunFam" id="1.20.58.340:FF:000004">
    <property type="entry name" value="Magnesium transport protein CorA"/>
    <property type="match status" value="1"/>
</dbReference>
<dbReference type="Proteomes" id="UP000037716">
    <property type="component" value="Unassembled WGS sequence"/>
</dbReference>
<dbReference type="GO" id="GO:0015087">
    <property type="term" value="F:cobalt ion transmembrane transporter activity"/>
    <property type="evidence" value="ECO:0007669"/>
    <property type="project" value="TreeGrafter"/>
</dbReference>
<gene>
    <name evidence="13" type="ORF">I602_555</name>
    <name evidence="14" type="ORF">SAMN05444353_1228</name>
</gene>
<keyword evidence="7 12" id="KW-1133">Transmembrane helix</keyword>
<dbReference type="PATRIC" id="fig|1300348.6.peg.553"/>
<organism evidence="13 15">
    <name type="scientific">Polaribacter dokdonensis DSW-5</name>
    <dbReference type="NCBI Taxonomy" id="1300348"/>
    <lineage>
        <taxon>Bacteria</taxon>
        <taxon>Pseudomonadati</taxon>
        <taxon>Bacteroidota</taxon>
        <taxon>Flavobacteriia</taxon>
        <taxon>Flavobacteriales</taxon>
        <taxon>Flavobacteriaceae</taxon>
    </lineage>
</organism>
<keyword evidence="9 12" id="KW-0472">Membrane</keyword>
<keyword evidence="8" id="KW-0406">Ion transport</keyword>
<comment type="subcellular location">
    <subcellularLocation>
        <location evidence="1">Cell membrane</location>
        <topology evidence="1">Multi-pass membrane protein</topology>
    </subcellularLocation>
</comment>
<dbReference type="RefSeq" id="WP_053973228.1">
    <property type="nucleotide sequence ID" value="NZ_FNUE01000001.1"/>
</dbReference>
<dbReference type="SUPFAM" id="SSF144083">
    <property type="entry name" value="Magnesium transport protein CorA, transmembrane region"/>
    <property type="match status" value="1"/>
</dbReference>
<evidence type="ECO:0000256" key="8">
    <source>
        <dbReference type="ARBA" id="ARBA00023065"/>
    </source>
</evidence>
<evidence type="ECO:0000313" key="15">
    <source>
        <dbReference type="Proteomes" id="UP000037716"/>
    </source>
</evidence>
<dbReference type="PANTHER" id="PTHR46494">
    <property type="entry name" value="CORA FAMILY METAL ION TRANSPORTER (EUROFUNG)"/>
    <property type="match status" value="1"/>
</dbReference>
<keyword evidence="6" id="KW-0460">Magnesium</keyword>
<evidence type="ECO:0000313" key="13">
    <source>
        <dbReference type="EMBL" id="KOY50995.1"/>
    </source>
</evidence>
<dbReference type="EMBL" id="LGBR01000001">
    <property type="protein sequence ID" value="KOY50995.1"/>
    <property type="molecule type" value="Genomic_DNA"/>
</dbReference>
<evidence type="ECO:0000256" key="5">
    <source>
        <dbReference type="ARBA" id="ARBA00022692"/>
    </source>
</evidence>
<evidence type="ECO:0000256" key="7">
    <source>
        <dbReference type="ARBA" id="ARBA00022989"/>
    </source>
</evidence>
<evidence type="ECO:0000256" key="12">
    <source>
        <dbReference type="SAM" id="Phobius"/>
    </source>
</evidence>
<evidence type="ECO:0000313" key="16">
    <source>
        <dbReference type="Proteomes" id="UP000183071"/>
    </source>
</evidence>
<evidence type="ECO:0000256" key="9">
    <source>
        <dbReference type="ARBA" id="ARBA00023136"/>
    </source>
</evidence>
<dbReference type="InterPro" id="IPR045861">
    <property type="entry name" value="CorA_cytoplasmic_dom"/>
</dbReference>
<reference evidence="13 15" key="1">
    <citation type="submission" date="2015-07" db="EMBL/GenBank/DDBJ databases">
        <title>Genome of Polaribacter dokdonenesis DSW-5, isolated from seawater off Dokdo in Korea.</title>
        <authorList>
            <person name="Yoon K."/>
            <person name="Song J.Y."/>
            <person name="Kim J.F."/>
        </authorList>
    </citation>
    <scope>NUCLEOTIDE SEQUENCE [LARGE SCALE GENOMIC DNA]</scope>
    <source>
        <strain evidence="13 15">DSW-5</strain>
    </source>
</reference>
<keyword evidence="16" id="KW-1185">Reference proteome</keyword>
<accession>A0A0M9CFP3</accession>
<dbReference type="GO" id="GO:0000287">
    <property type="term" value="F:magnesium ion binding"/>
    <property type="evidence" value="ECO:0007669"/>
    <property type="project" value="TreeGrafter"/>
</dbReference>
<evidence type="ECO:0000313" key="14">
    <source>
        <dbReference type="EMBL" id="SEE21120.1"/>
    </source>
</evidence>
<dbReference type="SUPFAM" id="SSF143865">
    <property type="entry name" value="CorA soluble domain-like"/>
    <property type="match status" value="1"/>
</dbReference>
<comment type="function">
    <text evidence="11">Mediates influx of magnesium ions. Alternates between open and closed states. Activated by low cytoplasmic Mg(2+) levels. Inactive when cytoplasmic Mg(2+) levels are high.</text>
</comment>
<keyword evidence="3" id="KW-0813">Transport</keyword>
<dbReference type="InterPro" id="IPR002523">
    <property type="entry name" value="MgTranspt_CorA/ZnTranspt_ZntB"/>
</dbReference>
<sequence>MESEFLKQTSLISYSKKSYEKSCYTSISDVILTNTTPSTEWLNTYGLAFREIFKKIIANNKLDDFLIKLFMDKEHSNKVILLNDLVFISTRVLKTESRTLDSEQMFFIISSGFLWSIQEKDGDYFNWIRERIENNKGIVRRKKADYLLFLILESIVDNYEDTYQKNAELSATILEAENIKPTPEFTAKVEKRKQELFNFKKATLSLKDTIIKLEKIKINDFDIKYFSELKEQTNNLISNIDFELQELESKINLIFSIQGHRLNEVMKTLTILSVIFIPLTFLAGIYGMNFEYIPELKIKYGYFILLGIMVLVTMGAVWYFKKKKWF</sequence>
<dbReference type="Proteomes" id="UP000183071">
    <property type="component" value="Unassembled WGS sequence"/>
</dbReference>
<name>A0A0M9CFP3_9FLAO</name>
<dbReference type="Gene3D" id="3.30.460.20">
    <property type="entry name" value="CorA soluble domain-like"/>
    <property type="match status" value="1"/>
</dbReference>
<proteinExistence type="inferred from homology"/>
<evidence type="ECO:0000256" key="11">
    <source>
        <dbReference type="ARBA" id="ARBA00045497"/>
    </source>
</evidence>